<dbReference type="AlphaFoldDB" id="V2WH52"/>
<keyword evidence="1" id="KW-0472">Membrane</keyword>
<organism evidence="2 3">
    <name type="scientific">Moniliophthora roreri (strain MCA 2997)</name>
    <name type="common">Cocoa frosty pod rot fungus</name>
    <name type="synonym">Crinipellis roreri</name>
    <dbReference type="NCBI Taxonomy" id="1381753"/>
    <lineage>
        <taxon>Eukaryota</taxon>
        <taxon>Fungi</taxon>
        <taxon>Dikarya</taxon>
        <taxon>Basidiomycota</taxon>
        <taxon>Agaricomycotina</taxon>
        <taxon>Agaricomycetes</taxon>
        <taxon>Agaricomycetidae</taxon>
        <taxon>Agaricales</taxon>
        <taxon>Marasmiineae</taxon>
        <taxon>Marasmiaceae</taxon>
        <taxon>Moniliophthora</taxon>
    </lineage>
</organism>
<evidence type="ECO:0000313" key="2">
    <source>
        <dbReference type="EMBL" id="ESK86153.1"/>
    </source>
</evidence>
<dbReference type="HOGENOM" id="CLU_2483880_0_0_1"/>
<dbReference type="KEGG" id="mrr:Moror_9286"/>
<proteinExistence type="predicted"/>
<dbReference type="EMBL" id="AWSO01000970">
    <property type="protein sequence ID" value="ESK86153.1"/>
    <property type="molecule type" value="Genomic_DNA"/>
</dbReference>
<comment type="caution">
    <text evidence="2">The sequence shown here is derived from an EMBL/GenBank/DDBJ whole genome shotgun (WGS) entry which is preliminary data.</text>
</comment>
<sequence>MPKPNLTTIIQQRLRVDQEEMVATSSGIAELEVAAMVTVVLIVTLAVEAVFAGILAVAEIVTDGVVEIVRAEEDEWIGTLPVEEAHH</sequence>
<protein>
    <submittedName>
        <fullName evidence="2">Uncharacterized protein</fullName>
    </submittedName>
</protein>
<keyword evidence="1" id="KW-0812">Transmembrane</keyword>
<accession>V2WH52</accession>
<keyword evidence="1" id="KW-1133">Transmembrane helix</keyword>
<dbReference type="Proteomes" id="UP000017559">
    <property type="component" value="Unassembled WGS sequence"/>
</dbReference>
<reference evidence="2 3" key="1">
    <citation type="journal article" date="2014" name="BMC Genomics">
        <title>Genome and secretome analysis of the hemibiotrophic fungal pathogen, Moniliophthora roreri, which causes frosty pod rot disease of cacao: mechanisms of the biotrophic and necrotrophic phases.</title>
        <authorList>
            <person name="Meinhardt L.W."/>
            <person name="Costa G.G.L."/>
            <person name="Thomazella D.P.T."/>
            <person name="Teixeira P.J.P.L."/>
            <person name="Carazzolle M.F."/>
            <person name="Schuster S.C."/>
            <person name="Carlson J.E."/>
            <person name="Guiltinan M.J."/>
            <person name="Mieczkowski P."/>
            <person name="Farmer A."/>
            <person name="Ramaraj T."/>
            <person name="Crozier J."/>
            <person name="Davis R.E."/>
            <person name="Shao J."/>
            <person name="Melnick R.L."/>
            <person name="Pereira G.A.G."/>
            <person name="Bailey B.A."/>
        </authorList>
    </citation>
    <scope>NUCLEOTIDE SEQUENCE [LARGE SCALE GENOMIC DNA]</scope>
    <source>
        <strain evidence="2 3">MCA 2997</strain>
    </source>
</reference>
<evidence type="ECO:0000313" key="3">
    <source>
        <dbReference type="Proteomes" id="UP000017559"/>
    </source>
</evidence>
<evidence type="ECO:0000256" key="1">
    <source>
        <dbReference type="SAM" id="Phobius"/>
    </source>
</evidence>
<name>V2WH52_MONRO</name>
<keyword evidence="3" id="KW-1185">Reference proteome</keyword>
<feature type="transmembrane region" description="Helical" evidence="1">
    <location>
        <begin position="33"/>
        <end position="58"/>
    </location>
</feature>
<gene>
    <name evidence="2" type="ORF">Moror_9286</name>
</gene>